<dbReference type="PROSITE" id="PS52050">
    <property type="entry name" value="WYL"/>
    <property type="match status" value="1"/>
</dbReference>
<feature type="domain" description="Helix-turn-helix type 11" evidence="1">
    <location>
        <begin position="8"/>
        <end position="61"/>
    </location>
</feature>
<dbReference type="InterPro" id="IPR051534">
    <property type="entry name" value="CBASS_pafABC_assoc_protein"/>
</dbReference>
<dbReference type="Pfam" id="PF13280">
    <property type="entry name" value="WYL"/>
    <property type="match status" value="1"/>
</dbReference>
<dbReference type="PANTHER" id="PTHR34580:SF3">
    <property type="entry name" value="PROTEIN PAFB"/>
    <property type="match status" value="1"/>
</dbReference>
<reference evidence="3 4" key="1">
    <citation type="submission" date="2020-12" db="EMBL/GenBank/DDBJ databases">
        <authorList>
            <person name="Zheng R.K."/>
            <person name="Sun C.M."/>
        </authorList>
    </citation>
    <scope>NUCLEOTIDE SEQUENCE [LARGE SCALE GENOMIC DNA]</scope>
    <source>
        <strain evidence="3 4">ZRK001</strain>
    </source>
</reference>
<dbReference type="InterPro" id="IPR026881">
    <property type="entry name" value="WYL_dom"/>
</dbReference>
<dbReference type="InterPro" id="IPR013196">
    <property type="entry name" value="HTH_11"/>
</dbReference>
<dbReference type="AlphaFoldDB" id="A0A7T7KKU4"/>
<dbReference type="InterPro" id="IPR036390">
    <property type="entry name" value="WH_DNA-bd_sf"/>
</dbReference>
<dbReference type="RefSeq" id="WP_200334901.1">
    <property type="nucleotide sequence ID" value="NZ_CP066786.1"/>
</dbReference>
<dbReference type="Gene3D" id="1.10.10.10">
    <property type="entry name" value="Winged helix-like DNA-binding domain superfamily/Winged helix DNA-binding domain"/>
    <property type="match status" value="1"/>
</dbReference>
<evidence type="ECO:0000313" key="3">
    <source>
        <dbReference type="EMBL" id="QQM29883.1"/>
    </source>
</evidence>
<organism evidence="3 4">
    <name type="scientific">Martelella lutilitoris</name>
    <dbReference type="NCBI Taxonomy" id="2583532"/>
    <lineage>
        <taxon>Bacteria</taxon>
        <taxon>Pseudomonadati</taxon>
        <taxon>Pseudomonadota</taxon>
        <taxon>Alphaproteobacteria</taxon>
        <taxon>Hyphomicrobiales</taxon>
        <taxon>Aurantimonadaceae</taxon>
        <taxon>Martelella</taxon>
    </lineage>
</organism>
<dbReference type="KEGG" id="mlut:JET14_16540"/>
<sequence>MAGSRSERLLALLQALRSRRYPVTGDELARELGVSLRTLYRDIASLRAQGAAIEGEAGVGYVLRPGFLLPPMMFSQEEIEALVLGSRWVEKVSDPKLSSAASQALAKIAAVLPQSLSETIDETALIVGPRAVAAETADIAVLRSAIRAEKVLEIDYRDERDQVTTRVIWPIGLAYFERVRIVVAWCEMRQDFRHFRTDRIAALNETGRRYPRRRTVLLSEWRRQLPGA</sequence>
<dbReference type="Proteomes" id="UP000596083">
    <property type="component" value="Chromosome"/>
</dbReference>
<dbReference type="InterPro" id="IPR036388">
    <property type="entry name" value="WH-like_DNA-bd_sf"/>
</dbReference>
<evidence type="ECO:0000259" key="1">
    <source>
        <dbReference type="Pfam" id="PF08279"/>
    </source>
</evidence>
<gene>
    <name evidence="3" type="ORF">JET14_16540</name>
</gene>
<proteinExistence type="predicted"/>
<dbReference type="SUPFAM" id="SSF46785">
    <property type="entry name" value="Winged helix' DNA-binding domain"/>
    <property type="match status" value="1"/>
</dbReference>
<name>A0A7T7KKU4_9HYPH</name>
<accession>A0A7T7KKU4</accession>
<evidence type="ECO:0000313" key="4">
    <source>
        <dbReference type="Proteomes" id="UP000596083"/>
    </source>
</evidence>
<dbReference type="EMBL" id="CP066786">
    <property type="protein sequence ID" value="QQM29883.1"/>
    <property type="molecule type" value="Genomic_DNA"/>
</dbReference>
<feature type="domain" description="WYL" evidence="2">
    <location>
        <begin position="140"/>
        <end position="203"/>
    </location>
</feature>
<dbReference type="Pfam" id="PF08279">
    <property type="entry name" value="HTH_11"/>
    <property type="match status" value="1"/>
</dbReference>
<protein>
    <submittedName>
        <fullName evidence="3">YafY family transcriptional regulator</fullName>
    </submittedName>
</protein>
<dbReference type="PANTHER" id="PTHR34580">
    <property type="match status" value="1"/>
</dbReference>
<evidence type="ECO:0000259" key="2">
    <source>
        <dbReference type="Pfam" id="PF13280"/>
    </source>
</evidence>